<dbReference type="PROSITE" id="PS50931">
    <property type="entry name" value="HTH_LYSR"/>
    <property type="match status" value="1"/>
</dbReference>
<dbReference type="SUPFAM" id="SSF46785">
    <property type="entry name" value="Winged helix' DNA-binding domain"/>
    <property type="match status" value="1"/>
</dbReference>
<dbReference type="PANTHER" id="PTHR30537">
    <property type="entry name" value="HTH-TYPE TRANSCRIPTIONAL REGULATOR"/>
    <property type="match status" value="1"/>
</dbReference>
<dbReference type="Proteomes" id="UP001058461">
    <property type="component" value="Chromosome"/>
</dbReference>
<dbReference type="CDD" id="cd08432">
    <property type="entry name" value="PBP2_GcdR_TrpI_HvrB_AmpR_like"/>
    <property type="match status" value="1"/>
</dbReference>
<keyword evidence="4" id="KW-0804">Transcription</keyword>
<keyword evidence="3" id="KW-0238">DNA-binding</keyword>
<evidence type="ECO:0000313" key="7">
    <source>
        <dbReference type="Proteomes" id="UP001058461"/>
    </source>
</evidence>
<sequence length="305" mass="34258">MRNLSRQLPPLSSLVAFDAAARNLSFKQAAQDLNLTQAAISRQIRLLEENLGVRLFLRSHRAVRLTPEGRSFAHVVAGSLEQLANGAQELRTQSQGTTVAVAADLAIASFWLMPRLSRFRALHPDISIRVVASDELPESLREEVDVTIQLGKQDDSGQDARFLFEAEVFPVCSPDFLARHPGLESPEDLLATTLLRLEDERWDWMDWQAWFTENHVQLKGSRKDIYINNYPLLIQAALSGQGVALGWNHLIQDLLASGMLMRPVAASVHTRRGFYLLLPEEKPPCPDVDIFCDWVIAECRIDQPS</sequence>
<organism evidence="6 7">
    <name type="scientific">Marinobacterium rhizophilum</name>
    <dbReference type="NCBI Taxonomy" id="420402"/>
    <lineage>
        <taxon>Bacteria</taxon>
        <taxon>Pseudomonadati</taxon>
        <taxon>Pseudomonadota</taxon>
        <taxon>Gammaproteobacteria</taxon>
        <taxon>Oceanospirillales</taxon>
        <taxon>Oceanospirillaceae</taxon>
        <taxon>Marinobacterium</taxon>
    </lineage>
</organism>
<dbReference type="InterPro" id="IPR000847">
    <property type="entry name" value="LysR_HTH_N"/>
</dbReference>
<dbReference type="InterPro" id="IPR005119">
    <property type="entry name" value="LysR_subst-bd"/>
</dbReference>
<dbReference type="PANTHER" id="PTHR30537:SF26">
    <property type="entry name" value="GLYCINE CLEAVAGE SYSTEM TRANSCRIPTIONAL ACTIVATOR"/>
    <property type="match status" value="1"/>
</dbReference>
<dbReference type="InterPro" id="IPR036388">
    <property type="entry name" value="WH-like_DNA-bd_sf"/>
</dbReference>
<accession>A0ABY5HKZ8</accession>
<evidence type="ECO:0000313" key="6">
    <source>
        <dbReference type="EMBL" id="UTW13063.1"/>
    </source>
</evidence>
<evidence type="ECO:0000256" key="3">
    <source>
        <dbReference type="ARBA" id="ARBA00023125"/>
    </source>
</evidence>
<dbReference type="SUPFAM" id="SSF53850">
    <property type="entry name" value="Periplasmic binding protein-like II"/>
    <property type="match status" value="1"/>
</dbReference>
<dbReference type="EMBL" id="CP073347">
    <property type="protein sequence ID" value="UTW13063.1"/>
    <property type="molecule type" value="Genomic_DNA"/>
</dbReference>
<reference evidence="6" key="1">
    <citation type="submission" date="2021-04" db="EMBL/GenBank/DDBJ databases">
        <title>Oceanospirillales bacteria with DddD are important DMSP degraders in coastal seawater.</title>
        <authorList>
            <person name="Liu J."/>
        </authorList>
    </citation>
    <scope>NUCLEOTIDE SEQUENCE</scope>
    <source>
        <strain evidence="6">D13-1</strain>
    </source>
</reference>
<keyword evidence="7" id="KW-1185">Reference proteome</keyword>
<dbReference type="Pfam" id="PF03466">
    <property type="entry name" value="LysR_substrate"/>
    <property type="match status" value="1"/>
</dbReference>
<evidence type="ECO:0000256" key="2">
    <source>
        <dbReference type="ARBA" id="ARBA00023015"/>
    </source>
</evidence>
<proteinExistence type="inferred from homology"/>
<comment type="similarity">
    <text evidence="1">Belongs to the LysR transcriptional regulatory family.</text>
</comment>
<gene>
    <name evidence="6" type="ORF">KDW95_05215</name>
</gene>
<dbReference type="Gene3D" id="1.10.10.10">
    <property type="entry name" value="Winged helix-like DNA-binding domain superfamily/Winged helix DNA-binding domain"/>
    <property type="match status" value="1"/>
</dbReference>
<dbReference type="InterPro" id="IPR036390">
    <property type="entry name" value="WH_DNA-bd_sf"/>
</dbReference>
<evidence type="ECO:0000259" key="5">
    <source>
        <dbReference type="PROSITE" id="PS50931"/>
    </source>
</evidence>
<feature type="domain" description="HTH lysR-type" evidence="5">
    <location>
        <begin position="9"/>
        <end position="66"/>
    </location>
</feature>
<protein>
    <submittedName>
        <fullName evidence="6">LysR family transcriptional regulator</fullName>
    </submittedName>
</protein>
<evidence type="ECO:0000256" key="4">
    <source>
        <dbReference type="ARBA" id="ARBA00023163"/>
    </source>
</evidence>
<dbReference type="Gene3D" id="3.40.190.10">
    <property type="entry name" value="Periplasmic binding protein-like II"/>
    <property type="match status" value="2"/>
</dbReference>
<keyword evidence="2" id="KW-0805">Transcription regulation</keyword>
<dbReference type="RefSeq" id="WP_255855226.1">
    <property type="nucleotide sequence ID" value="NZ_CP073347.1"/>
</dbReference>
<dbReference type="InterPro" id="IPR058163">
    <property type="entry name" value="LysR-type_TF_proteobact-type"/>
</dbReference>
<name>A0ABY5HKZ8_9GAMM</name>
<evidence type="ECO:0000256" key="1">
    <source>
        <dbReference type="ARBA" id="ARBA00009437"/>
    </source>
</evidence>
<dbReference type="PRINTS" id="PR00039">
    <property type="entry name" value="HTHLYSR"/>
</dbReference>
<dbReference type="Pfam" id="PF00126">
    <property type="entry name" value="HTH_1"/>
    <property type="match status" value="1"/>
</dbReference>